<comment type="caution">
    <text evidence="15">The sequence shown here is derived from an EMBL/GenBank/DDBJ whole genome shotgun (WGS) entry which is preliminary data.</text>
</comment>
<evidence type="ECO:0000313" key="16">
    <source>
        <dbReference type="Proteomes" id="UP001139559"/>
    </source>
</evidence>
<keyword evidence="6" id="KW-0547">Nucleotide-binding</keyword>
<reference evidence="15" key="1">
    <citation type="submission" date="2021-11" db="EMBL/GenBank/DDBJ databases">
        <title>Vibrio ZSDE26 sp. nov. and Vibrio ZSDZ34 sp. nov., isolated from coastal seawater in Qingdao.</title>
        <authorList>
            <person name="Zhang P."/>
        </authorList>
    </citation>
    <scope>NUCLEOTIDE SEQUENCE</scope>
    <source>
        <strain evidence="15">ZSDE26</strain>
    </source>
</reference>
<dbReference type="GO" id="GO:0005886">
    <property type="term" value="C:plasma membrane"/>
    <property type="evidence" value="ECO:0007669"/>
    <property type="project" value="UniProtKB-SubCell"/>
</dbReference>
<dbReference type="CDD" id="cd00130">
    <property type="entry name" value="PAS"/>
    <property type="match status" value="1"/>
</dbReference>
<dbReference type="InterPro" id="IPR050469">
    <property type="entry name" value="Diguanylate_Cyclase"/>
</dbReference>
<evidence type="ECO:0000256" key="2">
    <source>
        <dbReference type="ARBA" id="ARBA00004533"/>
    </source>
</evidence>
<dbReference type="FunFam" id="3.30.70.270:FF:000001">
    <property type="entry name" value="Diguanylate cyclase domain protein"/>
    <property type="match status" value="1"/>
</dbReference>
<evidence type="ECO:0000313" key="15">
    <source>
        <dbReference type="EMBL" id="MCK6262292.1"/>
    </source>
</evidence>
<dbReference type="InterPro" id="IPR048760">
    <property type="entry name" value="VP0354-like_sensor_dom"/>
</dbReference>
<evidence type="ECO:0000256" key="8">
    <source>
        <dbReference type="ARBA" id="ARBA00022840"/>
    </source>
</evidence>
<dbReference type="NCBIfam" id="TIGR00229">
    <property type="entry name" value="sensory_box"/>
    <property type="match status" value="1"/>
</dbReference>
<dbReference type="PROSITE" id="PS50113">
    <property type="entry name" value="PAC"/>
    <property type="match status" value="1"/>
</dbReference>
<dbReference type="EMBL" id="JAJHVV010000002">
    <property type="protein sequence ID" value="MCK6262292.1"/>
    <property type="molecule type" value="Genomic_DNA"/>
</dbReference>
<dbReference type="GO" id="GO:0000160">
    <property type="term" value="P:phosphorelay signal transduction system"/>
    <property type="evidence" value="ECO:0007669"/>
    <property type="project" value="UniProtKB-KW"/>
</dbReference>
<dbReference type="InterPro" id="IPR029787">
    <property type="entry name" value="Nucleotide_cyclase"/>
</dbReference>
<organism evidence="15 16">
    <name type="scientific">Vibrio amylolyticus</name>
    <dbReference type="NCBI Taxonomy" id="2847292"/>
    <lineage>
        <taxon>Bacteria</taxon>
        <taxon>Pseudomonadati</taxon>
        <taxon>Pseudomonadota</taxon>
        <taxon>Gammaproteobacteria</taxon>
        <taxon>Vibrionales</taxon>
        <taxon>Vibrionaceae</taxon>
        <taxon>Vibrio</taxon>
    </lineage>
</organism>
<dbReference type="PROSITE" id="PS50887">
    <property type="entry name" value="GGDEF"/>
    <property type="match status" value="1"/>
</dbReference>
<dbReference type="PANTHER" id="PTHR45138:SF9">
    <property type="entry name" value="DIGUANYLATE CYCLASE DGCM-RELATED"/>
    <property type="match status" value="1"/>
</dbReference>
<dbReference type="Gene3D" id="1.20.5.170">
    <property type="match status" value="1"/>
</dbReference>
<dbReference type="Proteomes" id="UP001139559">
    <property type="component" value="Unassembled WGS sequence"/>
</dbReference>
<dbReference type="InterPro" id="IPR043128">
    <property type="entry name" value="Rev_trsase/Diguanyl_cyclase"/>
</dbReference>
<keyword evidence="16" id="KW-1185">Reference proteome</keyword>
<evidence type="ECO:0000256" key="1">
    <source>
        <dbReference type="ARBA" id="ARBA00001946"/>
    </source>
</evidence>
<dbReference type="GO" id="GO:0005524">
    <property type="term" value="F:ATP binding"/>
    <property type="evidence" value="ECO:0007669"/>
    <property type="project" value="UniProtKB-KW"/>
</dbReference>
<dbReference type="GO" id="GO:0016301">
    <property type="term" value="F:kinase activity"/>
    <property type="evidence" value="ECO:0007669"/>
    <property type="project" value="UniProtKB-KW"/>
</dbReference>
<feature type="domain" description="PAC" evidence="13">
    <location>
        <begin position="409"/>
        <end position="463"/>
    </location>
</feature>
<dbReference type="PANTHER" id="PTHR45138">
    <property type="entry name" value="REGULATORY COMPONENTS OF SENSORY TRANSDUCTION SYSTEM"/>
    <property type="match status" value="1"/>
</dbReference>
<keyword evidence="4" id="KW-0597">Phosphoprotein</keyword>
<dbReference type="InterPro" id="IPR000014">
    <property type="entry name" value="PAS"/>
</dbReference>
<dbReference type="SUPFAM" id="SSF103190">
    <property type="entry name" value="Sensory domain-like"/>
    <property type="match status" value="2"/>
</dbReference>
<dbReference type="Pfam" id="PF13426">
    <property type="entry name" value="PAS_9"/>
    <property type="match status" value="1"/>
</dbReference>
<feature type="transmembrane region" description="Helical" evidence="11">
    <location>
        <begin position="312"/>
        <end position="331"/>
    </location>
</feature>
<dbReference type="GO" id="GO:0052621">
    <property type="term" value="F:diguanylate cyclase activity"/>
    <property type="evidence" value="ECO:0007669"/>
    <property type="project" value="UniProtKB-EC"/>
</dbReference>
<keyword evidence="11" id="KW-0472">Membrane</keyword>
<evidence type="ECO:0000256" key="11">
    <source>
        <dbReference type="SAM" id="Phobius"/>
    </source>
</evidence>
<proteinExistence type="predicted"/>
<evidence type="ECO:0000256" key="9">
    <source>
        <dbReference type="ARBA" id="ARBA00023012"/>
    </source>
</evidence>
<dbReference type="InterPro" id="IPR029151">
    <property type="entry name" value="Sensor-like_sf"/>
</dbReference>
<evidence type="ECO:0000256" key="5">
    <source>
        <dbReference type="ARBA" id="ARBA00022679"/>
    </source>
</evidence>
<evidence type="ECO:0000256" key="4">
    <source>
        <dbReference type="ARBA" id="ARBA00022553"/>
    </source>
</evidence>
<comment type="catalytic activity">
    <reaction evidence="10">
        <text>2 GTP = 3',3'-c-di-GMP + 2 diphosphate</text>
        <dbReference type="Rhea" id="RHEA:24898"/>
        <dbReference type="ChEBI" id="CHEBI:33019"/>
        <dbReference type="ChEBI" id="CHEBI:37565"/>
        <dbReference type="ChEBI" id="CHEBI:58805"/>
        <dbReference type="EC" id="2.7.7.65"/>
    </reaction>
</comment>
<keyword evidence="8" id="KW-0067">ATP-binding</keyword>
<dbReference type="InterPro" id="IPR000700">
    <property type="entry name" value="PAS-assoc_C"/>
</dbReference>
<comment type="cofactor">
    <cofactor evidence="1">
        <name>Mg(2+)</name>
        <dbReference type="ChEBI" id="CHEBI:18420"/>
    </cofactor>
</comment>
<sequence>MKFYKTIVPFFITSFVLVVITMLYYSQRYQAVKQESLEQSVNEAMEQISYTHREYRFLRSQVTSIAELLSNSRAMHDYIFSPTLFNKQSLEESWKSTMANQKWSPAIRYVDALGEERVKVNYSLITEDAKASIELGNESHREYFHLAQSLSERQIGSWGVDIEEEHDSISPINIPIFRIITPVMDMQEKAGYLVLNLDIGYISSRLHDGFSREFRPELISEKGYYIDSHRRNKLHGHLIERRAGYNLSVERPRVWQQLQSAVSGYTIENGNLFVFRRLEASSTQSIFIVVQANKEVLDKRLSRDLISLYQEVTLVFLVMLLFAVPTVFTFLHYKRRNLESKLARAAIDGMSAVVITDTKHQVVMVNNAFTRLTGFSQDEALNKNAYELVGDATTVKQLIEVCELLNTQSVWEGEVVTNRSSETPSTLITRVQAIRTMTEELDYYITTFVDITERKQLENQLRILSEKDELTSLFNRRKFERALLSHAQIVERYEERSPVCLALFDIDFFKRVNDEKGHDEGDRVIRVVAQTLQSNLRQTDMIARIGGEEFAVILPNTSIEEAVPVLERLRSSVEESIDVPVTVSGGYTDLTANSTDSYKRADIALYKAKALGRNQLAIVKSDQRLSA</sequence>
<gene>
    <name evidence="15" type="ORF">KP803_03255</name>
</gene>
<feature type="transmembrane region" description="Helical" evidence="11">
    <location>
        <begin position="7"/>
        <end position="25"/>
    </location>
</feature>
<dbReference type="Pfam" id="PF21623">
    <property type="entry name" value="HK_sensor_dom_bact"/>
    <property type="match status" value="1"/>
</dbReference>
<evidence type="ECO:0000256" key="10">
    <source>
        <dbReference type="ARBA" id="ARBA00034247"/>
    </source>
</evidence>
<protein>
    <recommendedName>
        <fullName evidence="3">diguanylate cyclase</fullName>
        <ecNumber evidence="3">2.7.7.65</ecNumber>
    </recommendedName>
</protein>
<evidence type="ECO:0000256" key="3">
    <source>
        <dbReference type="ARBA" id="ARBA00012528"/>
    </source>
</evidence>
<dbReference type="PROSITE" id="PS50112">
    <property type="entry name" value="PAS"/>
    <property type="match status" value="1"/>
</dbReference>
<dbReference type="EC" id="2.7.7.65" evidence="3"/>
<keyword evidence="9" id="KW-0902">Two-component regulatory system</keyword>
<accession>A0A9X1XFT9</accession>
<dbReference type="Gene3D" id="3.30.450.20">
    <property type="entry name" value="PAS domain"/>
    <property type="match status" value="3"/>
</dbReference>
<dbReference type="Gene3D" id="3.30.70.270">
    <property type="match status" value="1"/>
</dbReference>
<evidence type="ECO:0000259" key="13">
    <source>
        <dbReference type="PROSITE" id="PS50113"/>
    </source>
</evidence>
<dbReference type="GO" id="GO:0043709">
    <property type="term" value="P:cell adhesion involved in single-species biofilm formation"/>
    <property type="evidence" value="ECO:0007669"/>
    <property type="project" value="TreeGrafter"/>
</dbReference>
<dbReference type="GO" id="GO:1902201">
    <property type="term" value="P:negative regulation of bacterial-type flagellum-dependent cell motility"/>
    <property type="evidence" value="ECO:0007669"/>
    <property type="project" value="TreeGrafter"/>
</dbReference>
<dbReference type="SMART" id="SM00267">
    <property type="entry name" value="GGDEF"/>
    <property type="match status" value="1"/>
</dbReference>
<dbReference type="AlphaFoldDB" id="A0A9X1XFT9"/>
<name>A0A9X1XFT9_9VIBR</name>
<evidence type="ECO:0000259" key="14">
    <source>
        <dbReference type="PROSITE" id="PS50887"/>
    </source>
</evidence>
<dbReference type="Pfam" id="PF00990">
    <property type="entry name" value="GGDEF"/>
    <property type="match status" value="1"/>
</dbReference>
<comment type="subcellular location">
    <subcellularLocation>
        <location evidence="2">Cell inner membrane</location>
    </subcellularLocation>
</comment>
<dbReference type="InterPro" id="IPR035965">
    <property type="entry name" value="PAS-like_dom_sf"/>
</dbReference>
<dbReference type="SUPFAM" id="SSF55073">
    <property type="entry name" value="Nucleotide cyclase"/>
    <property type="match status" value="1"/>
</dbReference>
<dbReference type="CDD" id="cd01949">
    <property type="entry name" value="GGDEF"/>
    <property type="match status" value="1"/>
</dbReference>
<feature type="domain" description="GGDEF" evidence="14">
    <location>
        <begin position="497"/>
        <end position="621"/>
    </location>
</feature>
<dbReference type="NCBIfam" id="TIGR00254">
    <property type="entry name" value="GGDEF"/>
    <property type="match status" value="1"/>
</dbReference>
<feature type="domain" description="PAS" evidence="12">
    <location>
        <begin position="338"/>
        <end position="389"/>
    </location>
</feature>
<dbReference type="SUPFAM" id="SSF55785">
    <property type="entry name" value="PYP-like sensor domain (PAS domain)"/>
    <property type="match status" value="1"/>
</dbReference>
<evidence type="ECO:0000256" key="6">
    <source>
        <dbReference type="ARBA" id="ARBA00022741"/>
    </source>
</evidence>
<keyword evidence="11" id="KW-0812">Transmembrane</keyword>
<dbReference type="InterPro" id="IPR000160">
    <property type="entry name" value="GGDEF_dom"/>
</dbReference>
<dbReference type="RefSeq" id="WP_248007414.1">
    <property type="nucleotide sequence ID" value="NZ_JAJHVV010000002.1"/>
</dbReference>
<keyword evidence="5" id="KW-0808">Transferase</keyword>
<keyword evidence="11" id="KW-1133">Transmembrane helix</keyword>
<evidence type="ECO:0000256" key="7">
    <source>
        <dbReference type="ARBA" id="ARBA00022777"/>
    </source>
</evidence>
<evidence type="ECO:0000259" key="12">
    <source>
        <dbReference type="PROSITE" id="PS50112"/>
    </source>
</evidence>
<keyword evidence="7" id="KW-0418">Kinase</keyword>